<organism evidence="6 7">
    <name type="scientific">Halopseudomonas formosensis</name>
    <dbReference type="NCBI Taxonomy" id="1002526"/>
    <lineage>
        <taxon>Bacteria</taxon>
        <taxon>Pseudomonadati</taxon>
        <taxon>Pseudomonadota</taxon>
        <taxon>Gammaproteobacteria</taxon>
        <taxon>Pseudomonadales</taxon>
        <taxon>Pseudomonadaceae</taxon>
        <taxon>Halopseudomonas</taxon>
    </lineage>
</organism>
<dbReference type="STRING" id="1002526.SAMN05216578_104268"/>
<dbReference type="GO" id="GO:0045732">
    <property type="term" value="P:positive regulation of protein catabolic process"/>
    <property type="evidence" value="ECO:0007669"/>
    <property type="project" value="TreeGrafter"/>
</dbReference>
<evidence type="ECO:0000313" key="7">
    <source>
        <dbReference type="Proteomes" id="UP000242815"/>
    </source>
</evidence>
<dbReference type="Gene3D" id="1.20.1270.180">
    <property type="match status" value="1"/>
</dbReference>
<dbReference type="Pfam" id="PF07007">
    <property type="entry name" value="LprI"/>
    <property type="match status" value="1"/>
</dbReference>
<evidence type="ECO:0000256" key="1">
    <source>
        <dbReference type="ARBA" id="ARBA00022737"/>
    </source>
</evidence>
<dbReference type="RefSeq" id="WP_143084171.1">
    <property type="nucleotide sequence ID" value="NZ_FOYD01000004.1"/>
</dbReference>
<keyword evidence="2 3" id="KW-0040">ANK repeat</keyword>
<feature type="chain" id="PRO_5017201245" evidence="4">
    <location>
        <begin position="22"/>
        <end position="859"/>
    </location>
</feature>
<dbReference type="OrthoDB" id="6728164at2"/>
<dbReference type="Gene3D" id="1.25.40.20">
    <property type="entry name" value="Ankyrin repeat-containing domain"/>
    <property type="match status" value="1"/>
</dbReference>
<dbReference type="PROSITE" id="PS50297">
    <property type="entry name" value="ANK_REP_REGION"/>
    <property type="match status" value="1"/>
</dbReference>
<feature type="domain" description="Lysozyme inhibitor LprI-like N-terminal" evidence="5">
    <location>
        <begin position="58"/>
        <end position="129"/>
    </location>
</feature>
<dbReference type="Proteomes" id="UP000242815">
    <property type="component" value="Unassembled WGS sequence"/>
</dbReference>
<dbReference type="PROSITE" id="PS51257">
    <property type="entry name" value="PROKAR_LIPOPROTEIN"/>
    <property type="match status" value="1"/>
</dbReference>
<gene>
    <name evidence="6" type="ORF">SAMN05216578_104268</name>
</gene>
<evidence type="ECO:0000313" key="6">
    <source>
        <dbReference type="EMBL" id="SFQ81692.1"/>
    </source>
</evidence>
<dbReference type="InterPro" id="IPR051573">
    <property type="entry name" value="Ankyrin-SOCS_box_domain"/>
</dbReference>
<dbReference type="Pfam" id="PF12796">
    <property type="entry name" value="Ank_2"/>
    <property type="match status" value="1"/>
</dbReference>
<evidence type="ECO:0000256" key="2">
    <source>
        <dbReference type="ARBA" id="ARBA00023043"/>
    </source>
</evidence>
<feature type="repeat" description="ANK" evidence="3">
    <location>
        <begin position="570"/>
        <end position="602"/>
    </location>
</feature>
<accession>A0A1I6BL84</accession>
<sequence length="859" mass="94240">MSAKAPLSVAMALGILLVGCAGQGVPPKPAVDTSPRLRATAEPGLASFDCSGALPAVHRQICADETLAQLDRQLISHYHRLRQELDPVGSMLLTANHRQWLLSRGEQCRIDNARGPDEQAIACLGSLYRKRSREMDTWAAARVAPRPGRNAWTSYVEYRLVDDQDSACRSLEQELNQEVSRHGIPSPARLDGVRMLAGTHARQASAEVGGQRVGVELYNPGVYAGYQNRARSLSVNGQPLLDDATLAHWIARQPNYGGRAHAASSQTGDYAAIDVFQRNGRDLVLVNETWGYYSPAARGESAFAGLYALQGGQLQPLCLYQSYLTPPRTNTLAGLTLYPQLQEELDKVAGRPHPALAQHERRDNFEGWKETQWTLLNLPLLAVDALQRQGWEGALRQRHDAALEQLFQWSEQHQDNKDIYRRLLPLMQPVLTELQQLYAGQGLDSADARTAAELLLHETLARAVEALEAPTEPVSMPLAAGSDWQPRYALAPAPGDLERNRRFDTLYSVVLNNTPPHVVADFIAYEKEALGARWGRGADNTPATLAAVARIDNLRQLLDAGMPVDEPNRWGRTALMAAAEQDQADSVRLLLDRGANVHSRTRMDASAGQADQDGRTALLLAARHAGPDVIDQLVAAGALRQAWNGYDQQVCGALEGNGRLDQTQRERLRVPLCGPYAPLPAAERQKTDLRGGEVLLLTSEGVDYRITLREREPALLFGRTLQTSATRMDRDMRSMAVRVGTAAAHRAKLQLAGPLTLHIPNLMAQTADSTQMFVAYPVASSSAYLGGYSLVEHPAATVLSITFDSNLHEPAATWRALYQAALEQGLQPRDQAYVMMHTRGQRVAEYQLVVSEPGVTGRQ</sequence>
<dbReference type="InterPro" id="IPR009739">
    <property type="entry name" value="LprI-like_N"/>
</dbReference>
<proteinExistence type="predicted"/>
<dbReference type="EMBL" id="FOYD01000004">
    <property type="protein sequence ID" value="SFQ81692.1"/>
    <property type="molecule type" value="Genomic_DNA"/>
</dbReference>
<reference evidence="6 7" key="1">
    <citation type="submission" date="2016-10" db="EMBL/GenBank/DDBJ databases">
        <authorList>
            <person name="de Groot N.N."/>
        </authorList>
    </citation>
    <scope>NUCLEOTIDE SEQUENCE [LARGE SCALE GENOMIC DNA]</scope>
    <source>
        <strain evidence="6 7">JCM 18415</strain>
    </source>
</reference>
<evidence type="ECO:0000256" key="3">
    <source>
        <dbReference type="PROSITE-ProRule" id="PRU00023"/>
    </source>
</evidence>
<keyword evidence="1" id="KW-0677">Repeat</keyword>
<feature type="signal peptide" evidence="4">
    <location>
        <begin position="1"/>
        <end position="21"/>
    </location>
</feature>
<evidence type="ECO:0000256" key="4">
    <source>
        <dbReference type="SAM" id="SignalP"/>
    </source>
</evidence>
<dbReference type="GO" id="GO:0016567">
    <property type="term" value="P:protein ubiquitination"/>
    <property type="evidence" value="ECO:0007669"/>
    <property type="project" value="TreeGrafter"/>
</dbReference>
<dbReference type="Gene3D" id="3.20.80.10">
    <property type="entry name" value="Regulatory factor, effector binding domain"/>
    <property type="match status" value="1"/>
</dbReference>
<dbReference type="PANTHER" id="PTHR24136">
    <property type="entry name" value="SOWAH (DROSOPHILA) HOMOLOG"/>
    <property type="match status" value="1"/>
</dbReference>
<dbReference type="SUPFAM" id="SSF48403">
    <property type="entry name" value="Ankyrin repeat"/>
    <property type="match status" value="1"/>
</dbReference>
<dbReference type="PANTHER" id="PTHR24136:SF15">
    <property type="entry name" value="ANK_REP_REGION DOMAIN-CONTAINING PROTEIN"/>
    <property type="match status" value="1"/>
</dbReference>
<name>A0A1I6BL84_9GAMM</name>
<dbReference type="AlphaFoldDB" id="A0A1I6BL84"/>
<dbReference type="InterPro" id="IPR002110">
    <property type="entry name" value="Ankyrin_rpt"/>
</dbReference>
<evidence type="ECO:0000259" key="5">
    <source>
        <dbReference type="Pfam" id="PF07007"/>
    </source>
</evidence>
<dbReference type="SMART" id="SM00248">
    <property type="entry name" value="ANK"/>
    <property type="match status" value="3"/>
</dbReference>
<keyword evidence="4" id="KW-0732">Signal</keyword>
<dbReference type="InterPro" id="IPR011256">
    <property type="entry name" value="Reg_factor_effector_dom_sf"/>
</dbReference>
<protein>
    <submittedName>
        <fullName evidence="6">Ankyrin repeat-containing protein</fullName>
    </submittedName>
</protein>
<dbReference type="PROSITE" id="PS50088">
    <property type="entry name" value="ANK_REPEAT"/>
    <property type="match status" value="1"/>
</dbReference>
<dbReference type="InterPro" id="IPR036770">
    <property type="entry name" value="Ankyrin_rpt-contain_sf"/>
</dbReference>